<dbReference type="AlphaFoldDB" id="A0A7C9A3X9"/>
<accession>A0A7C9A3X9</accession>
<name>A0A7C9A3X9_OPUST</name>
<reference evidence="1" key="2">
    <citation type="submission" date="2020-07" db="EMBL/GenBank/DDBJ databases">
        <authorList>
            <person name="Vera ALvarez R."/>
            <person name="Arias-Moreno D.M."/>
            <person name="Jimenez-Jacinto V."/>
            <person name="Jimenez-Bremont J.F."/>
            <person name="Swaminathan K."/>
            <person name="Moose S.P."/>
            <person name="Guerrero-Gonzalez M.L."/>
            <person name="Marino-Ramirez L."/>
            <person name="Landsman D."/>
            <person name="Rodriguez-Kessler M."/>
            <person name="Delgado-Sanchez P."/>
        </authorList>
    </citation>
    <scope>NUCLEOTIDE SEQUENCE</scope>
    <source>
        <tissue evidence="1">Cladode</tissue>
    </source>
</reference>
<evidence type="ECO:0000313" key="1">
    <source>
        <dbReference type="EMBL" id="MBA4656893.1"/>
    </source>
</evidence>
<proteinExistence type="predicted"/>
<organism evidence="1">
    <name type="scientific">Opuntia streptacantha</name>
    <name type="common">Prickly pear cactus</name>
    <name type="synonym">Opuntia cardona</name>
    <dbReference type="NCBI Taxonomy" id="393608"/>
    <lineage>
        <taxon>Eukaryota</taxon>
        <taxon>Viridiplantae</taxon>
        <taxon>Streptophyta</taxon>
        <taxon>Embryophyta</taxon>
        <taxon>Tracheophyta</taxon>
        <taxon>Spermatophyta</taxon>
        <taxon>Magnoliopsida</taxon>
        <taxon>eudicotyledons</taxon>
        <taxon>Gunneridae</taxon>
        <taxon>Pentapetalae</taxon>
        <taxon>Caryophyllales</taxon>
        <taxon>Cactineae</taxon>
        <taxon>Cactaceae</taxon>
        <taxon>Opuntioideae</taxon>
        <taxon>Opuntia</taxon>
    </lineage>
</organism>
<reference evidence="1" key="1">
    <citation type="journal article" date="2013" name="J. Plant Res.">
        <title>Effect of fungi and light on seed germination of three Opuntia species from semiarid lands of central Mexico.</title>
        <authorList>
            <person name="Delgado-Sanchez P."/>
            <person name="Jimenez-Bremont J.F."/>
            <person name="Guerrero-Gonzalez Mde L."/>
            <person name="Flores J."/>
        </authorList>
    </citation>
    <scope>NUCLEOTIDE SEQUENCE</scope>
    <source>
        <tissue evidence="1">Cladode</tissue>
    </source>
</reference>
<dbReference type="EMBL" id="GISG01193978">
    <property type="protein sequence ID" value="MBA4656893.1"/>
    <property type="molecule type" value="Transcribed_RNA"/>
</dbReference>
<protein>
    <submittedName>
        <fullName evidence="1">Uncharacterized protein</fullName>
    </submittedName>
</protein>
<sequence>MPKEIETNTELLLTGMNTYDCSNHQFLPPPPNPNPRRRLIIVFGIHARSDKIEEEVETIKRVRRPKKGREECVDPSESERHHRAFPIRVNMGKRFVSVGRAVEIFDGGFNVFHGFGEAAELGECNSVEGKVDEVLVRIAEERERSSLRNLLQNGPP</sequence>